<proteinExistence type="predicted"/>
<keyword evidence="4" id="KW-1185">Reference proteome</keyword>
<feature type="domain" description="DUF6868" evidence="2">
    <location>
        <begin position="4"/>
        <end position="81"/>
    </location>
</feature>
<reference evidence="3 4" key="1">
    <citation type="journal article" date="2011" name="Front. Microbiol.">
        <title>Genomic signatures of strain selection and enhancement in Bacillus atrophaeus var. globigii, a historical biowarfare simulant.</title>
        <authorList>
            <person name="Gibbons H.S."/>
            <person name="Broomall S.M."/>
            <person name="McNew L.A."/>
            <person name="Daligault H."/>
            <person name="Chapman C."/>
            <person name="Bruce D."/>
            <person name="Karavis M."/>
            <person name="Krepps M."/>
            <person name="McGregor P.A."/>
            <person name="Hong C."/>
            <person name="Park K.H."/>
            <person name="Akmal A."/>
            <person name="Feldman A."/>
            <person name="Lin J.S."/>
            <person name="Chang W.E."/>
            <person name="Higgs B.W."/>
            <person name="Demirev P."/>
            <person name="Lindquist J."/>
            <person name="Liem A."/>
            <person name="Fochler E."/>
            <person name="Read T.D."/>
            <person name="Tapia R."/>
            <person name="Johnson S."/>
            <person name="Bishop-Lilly K.A."/>
            <person name="Detter C."/>
            <person name="Han C."/>
            <person name="Sozhamannan S."/>
            <person name="Rosenzweig C.N."/>
            <person name="Skowronski E.W."/>
        </authorList>
    </citation>
    <scope>NUCLEOTIDE SEQUENCE [LARGE SCALE GENOMIC DNA]</scope>
    <source>
        <strain evidence="3 4">MLST1</strain>
    </source>
</reference>
<feature type="transmembrane region" description="Helical" evidence="1">
    <location>
        <begin position="12"/>
        <end position="34"/>
    </location>
</feature>
<dbReference type="EMBL" id="PIPL01000003">
    <property type="protein sequence ID" value="RUO24033.1"/>
    <property type="molecule type" value="Genomic_DNA"/>
</dbReference>
<dbReference type="AlphaFoldDB" id="A0A432W3U8"/>
<dbReference type="RefSeq" id="WP_126804454.1">
    <property type="nucleotide sequence ID" value="NZ_PIPL01000003.1"/>
</dbReference>
<evidence type="ECO:0000256" key="1">
    <source>
        <dbReference type="SAM" id="Phobius"/>
    </source>
</evidence>
<gene>
    <name evidence="3" type="ORF">CWE09_12875</name>
</gene>
<dbReference type="Proteomes" id="UP000288293">
    <property type="component" value="Unassembled WGS sequence"/>
</dbReference>
<dbReference type="OrthoDB" id="5472096at2"/>
<evidence type="ECO:0000259" key="2">
    <source>
        <dbReference type="Pfam" id="PF21742"/>
    </source>
</evidence>
<keyword evidence="1" id="KW-0472">Membrane</keyword>
<feature type="transmembrane region" description="Helical" evidence="1">
    <location>
        <begin position="54"/>
        <end position="78"/>
    </location>
</feature>
<keyword evidence="1" id="KW-0812">Transmembrane</keyword>
<dbReference type="InterPro" id="IPR049220">
    <property type="entry name" value="DUF6868"/>
</dbReference>
<protein>
    <recommendedName>
        <fullName evidence="2">DUF6868 domain-containing protein</fullName>
    </recommendedName>
</protein>
<sequence length="82" mass="9680">MDFTLELLRSLLGWTLFLNLILLLFWSSMIKFAGDFVYKTHTAFIPLSRDQFHMAHYVSLAIYKLMLSLFVLMPWLALHIIT</sequence>
<dbReference type="Pfam" id="PF21742">
    <property type="entry name" value="DUF6868"/>
    <property type="match status" value="1"/>
</dbReference>
<name>A0A432W3U8_9GAMM</name>
<organism evidence="3 4">
    <name type="scientific">Aliidiomarina minuta</name>
    <dbReference type="NCBI Taxonomy" id="880057"/>
    <lineage>
        <taxon>Bacteria</taxon>
        <taxon>Pseudomonadati</taxon>
        <taxon>Pseudomonadota</taxon>
        <taxon>Gammaproteobacteria</taxon>
        <taxon>Alteromonadales</taxon>
        <taxon>Idiomarinaceae</taxon>
        <taxon>Aliidiomarina</taxon>
    </lineage>
</organism>
<comment type="caution">
    <text evidence="3">The sequence shown here is derived from an EMBL/GenBank/DDBJ whole genome shotgun (WGS) entry which is preliminary data.</text>
</comment>
<keyword evidence="1" id="KW-1133">Transmembrane helix</keyword>
<accession>A0A432W3U8</accession>
<evidence type="ECO:0000313" key="4">
    <source>
        <dbReference type="Proteomes" id="UP000288293"/>
    </source>
</evidence>
<evidence type="ECO:0000313" key="3">
    <source>
        <dbReference type="EMBL" id="RUO24033.1"/>
    </source>
</evidence>